<keyword evidence="2" id="KW-1185">Reference proteome</keyword>
<dbReference type="InterPro" id="IPR005560">
    <property type="entry name" value="Csp_YhjQ"/>
</dbReference>
<accession>A0A1W5ZRZ9</accession>
<name>A0A1W5ZRZ9_9BACI</name>
<gene>
    <name evidence="1" type="ORF">HM131_04060</name>
</gene>
<dbReference type="Pfam" id="PF03860">
    <property type="entry name" value="Csp"/>
    <property type="match status" value="1"/>
</dbReference>
<protein>
    <recommendedName>
        <fullName evidence="3">Four-helix bundle copper-binding protein</fullName>
    </recommendedName>
</protein>
<evidence type="ECO:0000313" key="1">
    <source>
        <dbReference type="EMBL" id="ARI76058.1"/>
    </source>
</evidence>
<proteinExistence type="predicted"/>
<sequence length="98" mass="10951">MANKSKDILLKKSNLLKECGDAYRYAVEVISKDSPTAEVICRSSAEICQNCAEECVDLESASSSKDPTYDMCLEYASLCEELLNYVHVTDKVKIEKTM</sequence>
<evidence type="ECO:0000313" key="2">
    <source>
        <dbReference type="Proteomes" id="UP000192527"/>
    </source>
</evidence>
<dbReference type="KEGG" id="hmn:HM131_04060"/>
<dbReference type="EMBL" id="CP020772">
    <property type="protein sequence ID" value="ARI76058.1"/>
    <property type="molecule type" value="Genomic_DNA"/>
</dbReference>
<organism evidence="1 2">
    <name type="scientific">Halobacillus mangrovi</name>
    <dbReference type="NCBI Taxonomy" id="402384"/>
    <lineage>
        <taxon>Bacteria</taxon>
        <taxon>Bacillati</taxon>
        <taxon>Bacillota</taxon>
        <taxon>Bacilli</taxon>
        <taxon>Bacillales</taxon>
        <taxon>Bacillaceae</taxon>
        <taxon>Halobacillus</taxon>
    </lineage>
</organism>
<dbReference type="RefSeq" id="WP_085028214.1">
    <property type="nucleotide sequence ID" value="NZ_CP020772.1"/>
</dbReference>
<dbReference type="STRING" id="402384.HM131_04060"/>
<dbReference type="AlphaFoldDB" id="A0A1W5ZRZ9"/>
<reference evidence="1 2" key="1">
    <citation type="submission" date="2017-04" db="EMBL/GenBank/DDBJ databases">
        <title>The whole genome sequencing and assembly of Halobacillus mangrovi strain.</title>
        <authorList>
            <person name="Lee S.-J."/>
            <person name="Park M.-K."/>
            <person name="Kim J.-Y."/>
            <person name="Lee Y.-J."/>
            <person name="Yi H."/>
            <person name="Bahn Y.-S."/>
            <person name="Kim J.F."/>
            <person name="Lee D.-W."/>
        </authorList>
    </citation>
    <scope>NUCLEOTIDE SEQUENCE [LARGE SCALE GENOMIC DNA]</scope>
    <source>
        <strain evidence="1 2">KTB 131</strain>
    </source>
</reference>
<dbReference type="Gene3D" id="1.20.1270.360">
    <property type="match status" value="1"/>
</dbReference>
<evidence type="ECO:0008006" key="3">
    <source>
        <dbReference type="Google" id="ProtNLM"/>
    </source>
</evidence>
<dbReference type="Proteomes" id="UP000192527">
    <property type="component" value="Chromosome"/>
</dbReference>
<dbReference type="OrthoDB" id="2972685at2"/>